<reference evidence="1" key="1">
    <citation type="submission" date="2019-08" db="EMBL/GenBank/DDBJ databases">
        <authorList>
            <person name="Kucharzyk K."/>
            <person name="Murdoch R.W."/>
            <person name="Higgins S."/>
            <person name="Loffler F."/>
        </authorList>
    </citation>
    <scope>NUCLEOTIDE SEQUENCE</scope>
</reference>
<evidence type="ECO:0000313" key="1">
    <source>
        <dbReference type="EMBL" id="MPN40010.1"/>
    </source>
</evidence>
<dbReference type="EMBL" id="VSSQ01096159">
    <property type="protein sequence ID" value="MPN40010.1"/>
    <property type="molecule type" value="Genomic_DNA"/>
</dbReference>
<sequence length="195" mass="22301">MLLLHGNTVSPLCTWFDVVIFGEEWTTTSDYRTLTPELFQLSNMGTGQLGPVVSFFAGLLYAQYPTARESSVTQSEVFGLSLIHNEYPYSGNAIELPGLQMLWRATESFGTDAPDSEWIPYWRNPASDYPGGVAVSSYRKPDGRELLVLFNPAYREAEYDLSRWKQIRNAMDDNREVPEKRLRIEPRGFRLYLAE</sequence>
<name>A0A645HMG5_9ZZZZ</name>
<dbReference type="AlphaFoldDB" id="A0A645HMG5"/>
<gene>
    <name evidence="1" type="ORF">SDC9_187545</name>
</gene>
<accession>A0A645HMG5</accession>
<comment type="caution">
    <text evidence="1">The sequence shown here is derived from an EMBL/GenBank/DDBJ whole genome shotgun (WGS) entry which is preliminary data.</text>
</comment>
<protein>
    <submittedName>
        <fullName evidence="1">Uncharacterized protein</fullName>
    </submittedName>
</protein>
<proteinExistence type="predicted"/>
<organism evidence="1">
    <name type="scientific">bioreactor metagenome</name>
    <dbReference type="NCBI Taxonomy" id="1076179"/>
    <lineage>
        <taxon>unclassified sequences</taxon>
        <taxon>metagenomes</taxon>
        <taxon>ecological metagenomes</taxon>
    </lineage>
</organism>